<evidence type="ECO:0000256" key="1">
    <source>
        <dbReference type="ARBA" id="ARBA00038414"/>
    </source>
</evidence>
<sequence>MKSIALIHTVESVAVSFGKTLKKILNEEVKIHNIWDDFLANNPNEIGEFTIDNRNRLFNDIKSAEMTGADVIVVTCSTLTPVVKMIRPFIKVPLIAIDDAMGEKAVLYGEKILVLATAESTIIPTKDKLAEEATKNNIKIKVDELVCAPAFQALKTMEMNKHDNLIKKMVQNVSGYDCIVLAQASMAHLESDISKICGCPVLSSPKLCMEQVKKILYK</sequence>
<dbReference type="Gene3D" id="3.40.50.12500">
    <property type="match status" value="1"/>
</dbReference>
<proteinExistence type="inferred from homology"/>
<protein>
    <submittedName>
        <fullName evidence="2">Asp/Glu racemase</fullName>
    </submittedName>
</protein>
<accession>A0A2A7MEY3</accession>
<comment type="caution">
    <text evidence="2">The sequence shown here is derived from an EMBL/GenBank/DDBJ whole genome shotgun (WGS) entry which is preliminary data.</text>
</comment>
<gene>
    <name evidence="2" type="ORF">CQ394_00870</name>
</gene>
<reference evidence="2 3" key="1">
    <citation type="submission" date="2017-10" db="EMBL/GenBank/DDBJ databases">
        <title>Effective Description of Clostridium neonatale sp. nov. linked to necrotizing enterocolitis in neonates and a clarification of species assignable to the genus Clostridium (Prazmowski 1880) emend. Lawson and Rainey 2016.</title>
        <authorList>
            <person name="Bernard K."/>
            <person name="Burdz T."/>
            <person name="Wiebe D."/>
            <person name="Balcewich B."/>
            <person name="Alfa M."/>
            <person name="Bernier A.-M."/>
        </authorList>
    </citation>
    <scope>NUCLEOTIDE SEQUENCE [LARGE SCALE GENOMIC DNA]</scope>
    <source>
        <strain evidence="2 3">LCDC99A005</strain>
    </source>
</reference>
<comment type="similarity">
    <text evidence="1">Belongs to the HyuE racemase family.</text>
</comment>
<evidence type="ECO:0000313" key="2">
    <source>
        <dbReference type="EMBL" id="PEG30314.1"/>
    </source>
</evidence>
<keyword evidence="3" id="KW-1185">Reference proteome</keyword>
<dbReference type="RefSeq" id="WP_058294485.1">
    <property type="nucleotide sequence ID" value="NZ_CAMRXG010000054.1"/>
</dbReference>
<dbReference type="EMBL" id="PDCJ01000001">
    <property type="protein sequence ID" value="PEG30314.1"/>
    <property type="molecule type" value="Genomic_DNA"/>
</dbReference>
<dbReference type="InterPro" id="IPR053714">
    <property type="entry name" value="Iso_Racemase_Enz_sf"/>
</dbReference>
<dbReference type="STRING" id="137838.GCA_001458595_01612"/>
<dbReference type="Pfam" id="PF01177">
    <property type="entry name" value="Asp_Glu_race"/>
    <property type="match status" value="1"/>
</dbReference>
<dbReference type="InterPro" id="IPR015942">
    <property type="entry name" value="Asp/Glu/hydantoin_racemase"/>
</dbReference>
<dbReference type="OrthoDB" id="978447at2"/>
<evidence type="ECO:0000313" key="3">
    <source>
        <dbReference type="Proteomes" id="UP000220840"/>
    </source>
</evidence>
<dbReference type="Proteomes" id="UP000220840">
    <property type="component" value="Unassembled WGS sequence"/>
</dbReference>
<dbReference type="AlphaFoldDB" id="A0A2A7MEY3"/>
<dbReference type="GO" id="GO:0047661">
    <property type="term" value="F:amino-acid racemase activity"/>
    <property type="evidence" value="ECO:0007669"/>
    <property type="project" value="InterPro"/>
</dbReference>
<name>A0A2A7MEY3_9CLOT</name>
<organism evidence="2 3">
    <name type="scientific">Clostridium neonatale</name>
    <dbReference type="NCBI Taxonomy" id="137838"/>
    <lineage>
        <taxon>Bacteria</taxon>
        <taxon>Bacillati</taxon>
        <taxon>Bacillota</taxon>
        <taxon>Clostridia</taxon>
        <taxon>Eubacteriales</taxon>
        <taxon>Clostridiaceae</taxon>
        <taxon>Clostridium</taxon>
    </lineage>
</organism>